<feature type="compositionally biased region" description="Basic and acidic residues" evidence="1">
    <location>
        <begin position="95"/>
        <end position="163"/>
    </location>
</feature>
<feature type="compositionally biased region" description="Basic and acidic residues" evidence="1">
    <location>
        <begin position="34"/>
        <end position="46"/>
    </location>
</feature>
<dbReference type="Proteomes" id="UP000694843">
    <property type="component" value="Unplaced"/>
</dbReference>
<keyword evidence="2" id="KW-0732">Signal</keyword>
<evidence type="ECO:0000313" key="4">
    <source>
        <dbReference type="RefSeq" id="XP_018018068.1"/>
    </source>
</evidence>
<feature type="region of interest" description="Disordered" evidence="1">
    <location>
        <begin position="20"/>
        <end position="186"/>
    </location>
</feature>
<dbReference type="RefSeq" id="XP_018018068.1">
    <property type="nucleotide sequence ID" value="XM_018162579.2"/>
</dbReference>
<evidence type="ECO:0000256" key="1">
    <source>
        <dbReference type="SAM" id="MobiDB-lite"/>
    </source>
</evidence>
<gene>
    <name evidence="4 5" type="primary">LOC108674616</name>
</gene>
<reference evidence="4 5" key="1">
    <citation type="submission" date="2025-04" db="UniProtKB">
        <authorList>
            <consortium name="RefSeq"/>
        </authorList>
    </citation>
    <scope>IDENTIFICATION</scope>
    <source>
        <tissue evidence="4 5">Whole organism</tissue>
    </source>
</reference>
<accession>A0A8B7NWC9</accession>
<feature type="region of interest" description="Disordered" evidence="1">
    <location>
        <begin position="219"/>
        <end position="240"/>
    </location>
</feature>
<dbReference type="AlphaFoldDB" id="A0A8B7NWC9"/>
<dbReference type="KEGG" id="hazt:108674616"/>
<evidence type="ECO:0000313" key="5">
    <source>
        <dbReference type="RefSeq" id="XP_047737356.1"/>
    </source>
</evidence>
<protein>
    <submittedName>
        <fullName evidence="4 5">Uncharacterized protein LOC108674616</fullName>
    </submittedName>
</protein>
<feature type="compositionally biased region" description="Low complexity" evidence="1">
    <location>
        <begin position="48"/>
        <end position="78"/>
    </location>
</feature>
<evidence type="ECO:0000313" key="3">
    <source>
        <dbReference type="Proteomes" id="UP000694843"/>
    </source>
</evidence>
<proteinExistence type="predicted"/>
<keyword evidence="3" id="KW-1185">Reference proteome</keyword>
<feature type="chain" id="PRO_5044664402" evidence="2">
    <location>
        <begin position="19"/>
        <end position="301"/>
    </location>
</feature>
<name>A0A8B7NWC9_HYAAZ</name>
<feature type="compositionally biased region" description="Basic and acidic residues" evidence="1">
    <location>
        <begin position="170"/>
        <end position="180"/>
    </location>
</feature>
<feature type="signal peptide" evidence="2">
    <location>
        <begin position="1"/>
        <end position="18"/>
    </location>
</feature>
<organism evidence="3 4">
    <name type="scientific">Hyalella azteca</name>
    <name type="common">Amphipod</name>
    <dbReference type="NCBI Taxonomy" id="294128"/>
    <lineage>
        <taxon>Eukaryota</taxon>
        <taxon>Metazoa</taxon>
        <taxon>Ecdysozoa</taxon>
        <taxon>Arthropoda</taxon>
        <taxon>Crustacea</taxon>
        <taxon>Multicrustacea</taxon>
        <taxon>Malacostraca</taxon>
        <taxon>Eumalacostraca</taxon>
        <taxon>Peracarida</taxon>
        <taxon>Amphipoda</taxon>
        <taxon>Senticaudata</taxon>
        <taxon>Talitrida</taxon>
        <taxon>Talitroidea</taxon>
        <taxon>Hyalellidae</taxon>
        <taxon>Hyalella</taxon>
    </lineage>
</organism>
<dbReference type="RefSeq" id="XP_047737356.1">
    <property type="nucleotide sequence ID" value="XM_047881400.1"/>
</dbReference>
<evidence type="ECO:0000256" key="2">
    <source>
        <dbReference type="SAM" id="SignalP"/>
    </source>
</evidence>
<dbReference type="GeneID" id="108674616"/>
<sequence length="301" mass="34400">MKLMYVILLVAFVALAYAGKPAKQRRSPDGWQKSSEKLGGSRHEYRATQSSESSESSEASSSEEVTTESSDQTTSQKSPYHYQRSSSYKSSFASKPRDARLGRDSRKEHQKYFIGNPHKETVPKSKEAKVESHLNKQIEQSLERRRRETVVDAPSDIKYEKKSAYKSPKHRQDLPQEVKSKPVLSRTVVTPSVDQAIEESQPDAVELKLMETLELLRASRQKKEPESSYDQFLYEEDGTEPEYEGEYDQEILAPQVDQDVVDVRRVSGIVDGKVLFKAAKLDSADDIVRIVELYDLYNKRR</sequence>
<feature type="compositionally biased region" description="Low complexity" evidence="1">
    <location>
        <begin position="85"/>
        <end position="94"/>
    </location>
</feature>